<dbReference type="Gene3D" id="2.60.40.1120">
    <property type="entry name" value="Carboxypeptidase-like, regulatory domain"/>
    <property type="match status" value="1"/>
</dbReference>
<dbReference type="Pfam" id="PF13715">
    <property type="entry name" value="CarbopepD_reg_2"/>
    <property type="match status" value="1"/>
</dbReference>
<dbReference type="EMBL" id="SRSO01000006">
    <property type="protein sequence ID" value="TGV03574.1"/>
    <property type="molecule type" value="Genomic_DNA"/>
</dbReference>
<dbReference type="InterPro" id="IPR008969">
    <property type="entry name" value="CarboxyPept-like_regulatory"/>
</dbReference>
<keyword evidence="3" id="KW-1185">Reference proteome</keyword>
<keyword evidence="2" id="KW-0121">Carboxypeptidase</keyword>
<sequence length="157" mass="18173">MTLNLSKTLFFFSFIFINNLFANTFVDKNITGVITDINNIPLPYASVVVDGTSLGTNSNLDGVFSIYLPDGNYTLTISYLGYQDEKKVIPGESFYLMEAYFAPDMMRLNYTFWNFLKKDILYNGKKQSQLGFMAKELRMRKIKMVNTFMVLLKKRKK</sequence>
<keyword evidence="1" id="KW-0732">Signal</keyword>
<feature type="signal peptide" evidence="1">
    <location>
        <begin position="1"/>
        <end position="22"/>
    </location>
</feature>
<protein>
    <submittedName>
        <fullName evidence="2">Carboxypeptidase-like regulatory domain-containing protein</fullName>
    </submittedName>
</protein>
<evidence type="ECO:0000256" key="1">
    <source>
        <dbReference type="SAM" id="SignalP"/>
    </source>
</evidence>
<evidence type="ECO:0000313" key="2">
    <source>
        <dbReference type="EMBL" id="TGV03574.1"/>
    </source>
</evidence>
<accession>A0A4V3P523</accession>
<dbReference type="SUPFAM" id="SSF49464">
    <property type="entry name" value="Carboxypeptidase regulatory domain-like"/>
    <property type="match status" value="1"/>
</dbReference>
<name>A0A4V3P523_9FLAO</name>
<feature type="chain" id="PRO_5020266669" evidence="1">
    <location>
        <begin position="23"/>
        <end position="157"/>
    </location>
</feature>
<dbReference type="GO" id="GO:0004180">
    <property type="term" value="F:carboxypeptidase activity"/>
    <property type="evidence" value="ECO:0007669"/>
    <property type="project" value="UniProtKB-KW"/>
</dbReference>
<dbReference type="AlphaFoldDB" id="A0A4V3P523"/>
<gene>
    <name evidence="2" type="ORF">EM932_05965</name>
</gene>
<organism evidence="2 3">
    <name type="scientific">Flavivirga rizhaonensis</name>
    <dbReference type="NCBI Taxonomy" id="2559571"/>
    <lineage>
        <taxon>Bacteria</taxon>
        <taxon>Pseudomonadati</taxon>
        <taxon>Bacteroidota</taxon>
        <taxon>Flavobacteriia</taxon>
        <taxon>Flavobacteriales</taxon>
        <taxon>Flavobacteriaceae</taxon>
        <taxon>Flavivirga</taxon>
    </lineage>
</organism>
<reference evidence="2 3" key="1">
    <citation type="submission" date="2019-04" db="EMBL/GenBank/DDBJ databases">
        <authorList>
            <person name="Liu A."/>
        </authorList>
    </citation>
    <scope>NUCLEOTIDE SEQUENCE [LARGE SCALE GENOMIC DNA]</scope>
    <source>
        <strain evidence="2 3">RZ03</strain>
    </source>
</reference>
<evidence type="ECO:0000313" key="3">
    <source>
        <dbReference type="Proteomes" id="UP000307602"/>
    </source>
</evidence>
<keyword evidence="2" id="KW-0645">Protease</keyword>
<dbReference type="OrthoDB" id="1443962at2"/>
<dbReference type="RefSeq" id="WP_135876268.1">
    <property type="nucleotide sequence ID" value="NZ_SRSO01000006.1"/>
</dbReference>
<keyword evidence="2" id="KW-0378">Hydrolase</keyword>
<proteinExistence type="predicted"/>
<dbReference type="Proteomes" id="UP000307602">
    <property type="component" value="Unassembled WGS sequence"/>
</dbReference>
<comment type="caution">
    <text evidence="2">The sequence shown here is derived from an EMBL/GenBank/DDBJ whole genome shotgun (WGS) entry which is preliminary data.</text>
</comment>